<proteinExistence type="predicted"/>
<keyword evidence="1" id="KW-0614">Plasmid</keyword>
<evidence type="ECO:0000313" key="2">
    <source>
        <dbReference type="Proteomes" id="UP000001739"/>
    </source>
</evidence>
<geneLocation type="plasmid" evidence="1 2">
    <name>pBPHYT01</name>
</geneLocation>
<dbReference type="HOGENOM" id="CLU_2750013_0_0_4"/>
<reference evidence="1 2" key="1">
    <citation type="journal article" date="2011" name="J. Bacteriol.">
        <title>Complete genome sequence of the plant growth-promoting endophyte Burkholderia phytofirmans strain PsJN.</title>
        <authorList>
            <person name="Weilharter A."/>
            <person name="Mitter B."/>
            <person name="Shin M.V."/>
            <person name="Chain P.S."/>
            <person name="Nowak J."/>
            <person name="Sessitsch A."/>
        </authorList>
    </citation>
    <scope>NUCLEOTIDE SEQUENCE [LARGE SCALE GENOMIC DNA]</scope>
    <source>
        <strain evidence="2">DSM 17436 / LMG 22146 / PsJN</strain>
        <plasmid evidence="1 2">pBPHYT01</plasmid>
    </source>
</reference>
<dbReference type="EMBL" id="CP001054">
    <property type="protein sequence ID" value="ACD21601.1"/>
    <property type="molecule type" value="Genomic_DNA"/>
</dbReference>
<accession>B2TH52</accession>
<gene>
    <name evidence="1" type="ordered locus">Bphyt_7316</name>
</gene>
<dbReference type="AlphaFoldDB" id="B2TH52"/>
<protein>
    <submittedName>
        <fullName evidence="1">Uncharacterized protein</fullName>
    </submittedName>
</protein>
<organism evidence="1 2">
    <name type="scientific">Paraburkholderia phytofirmans (strain DSM 17436 / LMG 22146 / PsJN)</name>
    <name type="common">Burkholderia phytofirmans</name>
    <dbReference type="NCBI Taxonomy" id="398527"/>
    <lineage>
        <taxon>Bacteria</taxon>
        <taxon>Pseudomonadati</taxon>
        <taxon>Pseudomonadota</taxon>
        <taxon>Betaproteobacteria</taxon>
        <taxon>Burkholderiales</taxon>
        <taxon>Burkholderiaceae</taxon>
        <taxon>Paraburkholderia</taxon>
    </lineage>
</organism>
<name>B2TH52_PARPJ</name>
<dbReference type="KEGG" id="bpy:Bphyt_7316"/>
<evidence type="ECO:0000313" key="1">
    <source>
        <dbReference type="EMBL" id="ACD21601.1"/>
    </source>
</evidence>
<sequence length="70" mass="7833">MKTSTGMARAQLRELFKSRRVMAADRKNRNNPLGLRVAALNAQYECDQRIKCELAAGARHRVSCEGVRSA</sequence>
<dbReference type="Proteomes" id="UP000001739">
    <property type="component" value="Plasmid pBPHYT01"/>
</dbReference>